<name>A0A921HMJ8_9FIRM</name>
<dbReference type="Gene3D" id="3.30.1240.10">
    <property type="match status" value="1"/>
</dbReference>
<evidence type="ECO:0000313" key="1">
    <source>
        <dbReference type="EMBL" id="HJF84923.1"/>
    </source>
</evidence>
<organism evidence="1 2">
    <name type="scientific">Megamonas hypermegale</name>
    <dbReference type="NCBI Taxonomy" id="158847"/>
    <lineage>
        <taxon>Bacteria</taxon>
        <taxon>Bacillati</taxon>
        <taxon>Bacillota</taxon>
        <taxon>Negativicutes</taxon>
        <taxon>Selenomonadales</taxon>
        <taxon>Selenomonadaceae</taxon>
        <taxon>Megamonas</taxon>
    </lineage>
</organism>
<dbReference type="SFLD" id="SFLDS00003">
    <property type="entry name" value="Haloacid_Dehalogenase"/>
    <property type="match status" value="1"/>
</dbReference>
<dbReference type="Pfam" id="PF08282">
    <property type="entry name" value="Hydrolase_3"/>
    <property type="match status" value="1"/>
</dbReference>
<dbReference type="InterPro" id="IPR036412">
    <property type="entry name" value="HAD-like_sf"/>
</dbReference>
<reference evidence="1" key="2">
    <citation type="submission" date="2021-09" db="EMBL/GenBank/DDBJ databases">
        <authorList>
            <person name="Gilroy R."/>
        </authorList>
    </citation>
    <scope>NUCLEOTIDE SEQUENCE</scope>
    <source>
        <strain evidence="1">7318</strain>
    </source>
</reference>
<dbReference type="NCBIfam" id="TIGR00099">
    <property type="entry name" value="Cof-subfamily"/>
    <property type="match status" value="1"/>
</dbReference>
<dbReference type="CDD" id="cd07516">
    <property type="entry name" value="HAD_Pase"/>
    <property type="match status" value="1"/>
</dbReference>
<protein>
    <submittedName>
        <fullName evidence="1">Cof-type HAD-IIB family hydrolase</fullName>
    </submittedName>
</protein>
<dbReference type="InterPro" id="IPR000150">
    <property type="entry name" value="Cof"/>
</dbReference>
<dbReference type="Proteomes" id="UP000780768">
    <property type="component" value="Unassembled WGS sequence"/>
</dbReference>
<dbReference type="PROSITE" id="PS01229">
    <property type="entry name" value="COF_2"/>
    <property type="match status" value="1"/>
</dbReference>
<reference evidence="1" key="1">
    <citation type="journal article" date="2021" name="PeerJ">
        <title>Extensive microbial diversity within the chicken gut microbiome revealed by metagenomics and culture.</title>
        <authorList>
            <person name="Gilroy R."/>
            <person name="Ravi A."/>
            <person name="Getino M."/>
            <person name="Pursley I."/>
            <person name="Horton D.L."/>
            <person name="Alikhan N.F."/>
            <person name="Baker D."/>
            <person name="Gharbi K."/>
            <person name="Hall N."/>
            <person name="Watson M."/>
            <person name="Adriaenssens E.M."/>
            <person name="Foster-Nyarko E."/>
            <person name="Jarju S."/>
            <person name="Secka A."/>
            <person name="Antonio M."/>
            <person name="Oren A."/>
            <person name="Chaudhuri R.R."/>
            <person name="La Ragione R."/>
            <person name="Hildebrand F."/>
            <person name="Pallen M.J."/>
        </authorList>
    </citation>
    <scope>NUCLEOTIDE SEQUENCE</scope>
    <source>
        <strain evidence="1">7318</strain>
    </source>
</reference>
<dbReference type="InterPro" id="IPR023214">
    <property type="entry name" value="HAD_sf"/>
</dbReference>
<dbReference type="PANTHER" id="PTHR10000">
    <property type="entry name" value="PHOSPHOSERINE PHOSPHATASE"/>
    <property type="match status" value="1"/>
</dbReference>
<dbReference type="RefSeq" id="WP_303996675.1">
    <property type="nucleotide sequence ID" value="NZ_CALXYC010000011.1"/>
</dbReference>
<dbReference type="AlphaFoldDB" id="A0A921HMJ8"/>
<dbReference type="SFLD" id="SFLDG01140">
    <property type="entry name" value="C2.B:_Phosphomannomutase_and_P"/>
    <property type="match status" value="1"/>
</dbReference>
<sequence>MAIKLFATDLDGTLLNEKKQITEGNKQAFKELVKAGVVPTISTGRMYDASRRYAQQLEMDVPIITYNGALIKSVSGKVYYEGFLQPALVSEIYDYCHKHNYYFQSYQDDKLYFEVYNEKSTAYEESIGVKGICIGKDIEKLTTGIPKILIITEGNDESDAVAKLFNEDFAGRAHAAKSQATYVEIMAPNVNKASGLKRLAEKLGFSMDEVMAIGDANNDIPMLKAAGFSAVMGSAKDDVKACGDVVVGDNEHDGVAEAIYKYVLKKQI</sequence>
<comment type="caution">
    <text evidence="1">The sequence shown here is derived from an EMBL/GenBank/DDBJ whole genome shotgun (WGS) entry which is preliminary data.</text>
</comment>
<dbReference type="GO" id="GO:0000287">
    <property type="term" value="F:magnesium ion binding"/>
    <property type="evidence" value="ECO:0007669"/>
    <property type="project" value="TreeGrafter"/>
</dbReference>
<dbReference type="PANTHER" id="PTHR10000:SF8">
    <property type="entry name" value="HAD SUPERFAMILY HYDROLASE-LIKE, TYPE 3"/>
    <property type="match status" value="1"/>
</dbReference>
<dbReference type="GO" id="GO:0005829">
    <property type="term" value="C:cytosol"/>
    <property type="evidence" value="ECO:0007669"/>
    <property type="project" value="TreeGrafter"/>
</dbReference>
<dbReference type="NCBIfam" id="TIGR01484">
    <property type="entry name" value="HAD-SF-IIB"/>
    <property type="match status" value="1"/>
</dbReference>
<dbReference type="EMBL" id="DYVR01000122">
    <property type="protein sequence ID" value="HJF84923.1"/>
    <property type="molecule type" value="Genomic_DNA"/>
</dbReference>
<dbReference type="GO" id="GO:0016791">
    <property type="term" value="F:phosphatase activity"/>
    <property type="evidence" value="ECO:0007669"/>
    <property type="project" value="UniProtKB-ARBA"/>
</dbReference>
<accession>A0A921HMJ8</accession>
<dbReference type="SUPFAM" id="SSF56784">
    <property type="entry name" value="HAD-like"/>
    <property type="match status" value="1"/>
</dbReference>
<dbReference type="SFLD" id="SFLDG01144">
    <property type="entry name" value="C2.B.4:_PGP_Like"/>
    <property type="match status" value="1"/>
</dbReference>
<dbReference type="Gene3D" id="3.40.50.1000">
    <property type="entry name" value="HAD superfamily/HAD-like"/>
    <property type="match status" value="1"/>
</dbReference>
<dbReference type="PROSITE" id="PS01228">
    <property type="entry name" value="COF_1"/>
    <property type="match status" value="1"/>
</dbReference>
<keyword evidence="1" id="KW-0378">Hydrolase</keyword>
<dbReference type="InterPro" id="IPR006379">
    <property type="entry name" value="HAD-SF_hydro_IIB"/>
</dbReference>
<proteinExistence type="predicted"/>
<evidence type="ECO:0000313" key="2">
    <source>
        <dbReference type="Proteomes" id="UP000780768"/>
    </source>
</evidence>
<gene>
    <name evidence="1" type="ORF">K8V65_04610</name>
</gene>